<organism evidence="3 4">
    <name type="scientific">Ephemerocybe angulata</name>
    <dbReference type="NCBI Taxonomy" id="980116"/>
    <lineage>
        <taxon>Eukaryota</taxon>
        <taxon>Fungi</taxon>
        <taxon>Dikarya</taxon>
        <taxon>Basidiomycota</taxon>
        <taxon>Agaricomycotina</taxon>
        <taxon>Agaricomycetes</taxon>
        <taxon>Agaricomycetidae</taxon>
        <taxon>Agaricales</taxon>
        <taxon>Agaricineae</taxon>
        <taxon>Psathyrellaceae</taxon>
        <taxon>Ephemerocybe</taxon>
    </lineage>
</organism>
<feature type="compositionally biased region" description="Basic and acidic residues" evidence="1">
    <location>
        <begin position="216"/>
        <end position="231"/>
    </location>
</feature>
<dbReference type="Gene3D" id="2.30.29.30">
    <property type="entry name" value="Pleckstrin-homology domain (PH domain)/Phosphotyrosine-binding domain (PTB)"/>
    <property type="match status" value="1"/>
</dbReference>
<evidence type="ECO:0000313" key="4">
    <source>
        <dbReference type="Proteomes" id="UP000521943"/>
    </source>
</evidence>
<feature type="region of interest" description="Disordered" evidence="1">
    <location>
        <begin position="177"/>
        <end position="260"/>
    </location>
</feature>
<dbReference type="SUPFAM" id="SSF50729">
    <property type="entry name" value="PH domain-like"/>
    <property type="match status" value="1"/>
</dbReference>
<accession>A0A8H6HV43</accession>
<dbReference type="PROSITE" id="PS51263">
    <property type="entry name" value="ADF_H"/>
    <property type="match status" value="1"/>
</dbReference>
<dbReference type="Proteomes" id="UP000521943">
    <property type="component" value="Unassembled WGS sequence"/>
</dbReference>
<dbReference type="OrthoDB" id="2123378at2759"/>
<dbReference type="Pfam" id="PF00241">
    <property type="entry name" value="Cofilin_ADF"/>
    <property type="match status" value="1"/>
</dbReference>
<sequence length="580" mass="67771">MVLNSEIIVSAYDGVVNHEFNWLLLHYASESPDDLELYSYGSEGLEQLKDNIYDLEQIFVAFYRQEVDGNPGYILIAYIPPSASPVQRARALVHSRRAGVIFKMHQTMLTLDNISGLTTEMVHKALTDPDFVASPVRAHAMGASFSTDPTSTRSRGQKPKPIALDMARRSFSETYAPHYPVPQQDAPPVPAIPAQYSPLKSSGMLGGLLGRRRKATKDDRLPPPPPPKDDVYYPSMKRRSPQRASPRRSPPPFLEDYGSATKFSPNHSMLEFGVVSSHAVHDLRTMTIEPRSPPPPPKKAIANFEFKTLPLTGKWAREASVSNPQEREARRREAQRQRELDEEQALEDERRRQEDIKKRKDEEKRREEEEEVERRLRLEGELRRIAAERERKRIADEEEERRRKREIEERKREDRERRLEEHRRLEQWRREREWAIQQEARKSEELRAREETERQRKIQQAEKLVVQARSKQPAVTTGWVTIQFNDSPFWKRRYYRFDKNHLHLYRSEKEKDTITPLETVDLQGKVKGLKEWKDGYEELEAIAYSFVVEFKDERGAWSMFSDSEADKFRFLGLMNHGAGL</sequence>
<evidence type="ECO:0000256" key="1">
    <source>
        <dbReference type="SAM" id="MobiDB-lite"/>
    </source>
</evidence>
<protein>
    <recommendedName>
        <fullName evidence="2">ADF-H domain-containing protein</fullName>
    </recommendedName>
</protein>
<feature type="compositionally biased region" description="Basic and acidic residues" evidence="1">
    <location>
        <begin position="347"/>
        <end position="365"/>
    </location>
</feature>
<reference evidence="3 4" key="1">
    <citation type="submission" date="2020-07" db="EMBL/GenBank/DDBJ databases">
        <title>Comparative genomics of pyrophilous fungi reveals a link between fire events and developmental genes.</title>
        <authorList>
            <consortium name="DOE Joint Genome Institute"/>
            <person name="Steindorff A.S."/>
            <person name="Carver A."/>
            <person name="Calhoun S."/>
            <person name="Stillman K."/>
            <person name="Liu H."/>
            <person name="Lipzen A."/>
            <person name="Pangilinan J."/>
            <person name="Labutti K."/>
            <person name="Bruns T.D."/>
            <person name="Grigoriev I.V."/>
        </authorList>
    </citation>
    <scope>NUCLEOTIDE SEQUENCE [LARGE SCALE GENOMIC DNA]</scope>
    <source>
        <strain evidence="3 4">CBS 144469</strain>
    </source>
</reference>
<feature type="compositionally biased region" description="Basic and acidic residues" evidence="1">
    <location>
        <begin position="325"/>
        <end position="339"/>
    </location>
</feature>
<dbReference type="SUPFAM" id="SSF55753">
    <property type="entry name" value="Actin depolymerizing proteins"/>
    <property type="match status" value="1"/>
</dbReference>
<feature type="region of interest" description="Disordered" evidence="1">
    <location>
        <begin position="315"/>
        <end position="365"/>
    </location>
</feature>
<dbReference type="AlphaFoldDB" id="A0A8H6HV43"/>
<dbReference type="InterPro" id="IPR029006">
    <property type="entry name" value="ADF-H/Gelsolin-like_dom_sf"/>
</dbReference>
<proteinExistence type="predicted"/>
<dbReference type="GO" id="GO:0003779">
    <property type="term" value="F:actin binding"/>
    <property type="evidence" value="ECO:0007669"/>
    <property type="project" value="InterPro"/>
</dbReference>
<gene>
    <name evidence="3" type="ORF">DFP72DRAFT_1010947</name>
</gene>
<dbReference type="InterPro" id="IPR011993">
    <property type="entry name" value="PH-like_dom_sf"/>
</dbReference>
<evidence type="ECO:0000259" key="2">
    <source>
        <dbReference type="PROSITE" id="PS51263"/>
    </source>
</evidence>
<dbReference type="InterPro" id="IPR002108">
    <property type="entry name" value="ADF-H"/>
</dbReference>
<dbReference type="Gene3D" id="3.40.20.10">
    <property type="entry name" value="Severin"/>
    <property type="match status" value="1"/>
</dbReference>
<comment type="caution">
    <text evidence="3">The sequence shown here is derived from an EMBL/GenBank/DDBJ whole genome shotgun (WGS) entry which is preliminary data.</text>
</comment>
<evidence type="ECO:0000313" key="3">
    <source>
        <dbReference type="EMBL" id="KAF6752947.1"/>
    </source>
</evidence>
<dbReference type="EMBL" id="JACGCI010000041">
    <property type="protein sequence ID" value="KAF6752947.1"/>
    <property type="molecule type" value="Genomic_DNA"/>
</dbReference>
<keyword evidence="4" id="KW-1185">Reference proteome</keyword>
<feature type="domain" description="ADF-H" evidence="2">
    <location>
        <begin position="1"/>
        <end position="127"/>
    </location>
</feature>
<name>A0A8H6HV43_9AGAR</name>